<evidence type="ECO:0000256" key="7">
    <source>
        <dbReference type="RuleBase" id="RU000416"/>
    </source>
</evidence>
<keyword evidence="3 6" id="KW-0949">S-adenosyl-L-methionine</keyword>
<evidence type="ECO:0000256" key="6">
    <source>
        <dbReference type="PROSITE-ProRule" id="PRU01016"/>
    </source>
</evidence>
<evidence type="ECO:0000313" key="10">
    <source>
        <dbReference type="Proteomes" id="UP000199754"/>
    </source>
</evidence>
<name>A0A221K1R1_9RHOB</name>
<dbReference type="InterPro" id="IPR029063">
    <property type="entry name" value="SAM-dependent_MTases_sf"/>
</dbReference>
<dbReference type="Proteomes" id="UP000199754">
    <property type="component" value="Chromosome"/>
</dbReference>
<dbReference type="GO" id="GO:0044027">
    <property type="term" value="P:negative regulation of gene expression via chromosomal CpG island methylation"/>
    <property type="evidence" value="ECO:0007669"/>
    <property type="project" value="TreeGrafter"/>
</dbReference>
<dbReference type="EMBL" id="CP022415">
    <property type="protein sequence ID" value="ASM72924.1"/>
    <property type="molecule type" value="Genomic_DNA"/>
</dbReference>
<dbReference type="PROSITE" id="PS51679">
    <property type="entry name" value="SAM_MT_C5"/>
    <property type="match status" value="1"/>
</dbReference>
<evidence type="ECO:0000256" key="3">
    <source>
        <dbReference type="ARBA" id="ARBA00022691"/>
    </source>
</evidence>
<comment type="catalytic activity">
    <reaction evidence="5 8">
        <text>a 2'-deoxycytidine in DNA + S-adenosyl-L-methionine = a 5-methyl-2'-deoxycytidine in DNA + S-adenosyl-L-homocysteine + H(+)</text>
        <dbReference type="Rhea" id="RHEA:13681"/>
        <dbReference type="Rhea" id="RHEA-COMP:11369"/>
        <dbReference type="Rhea" id="RHEA-COMP:11370"/>
        <dbReference type="ChEBI" id="CHEBI:15378"/>
        <dbReference type="ChEBI" id="CHEBI:57856"/>
        <dbReference type="ChEBI" id="CHEBI:59789"/>
        <dbReference type="ChEBI" id="CHEBI:85452"/>
        <dbReference type="ChEBI" id="CHEBI:85454"/>
        <dbReference type="EC" id="2.1.1.37"/>
    </reaction>
</comment>
<dbReference type="GO" id="GO:0032259">
    <property type="term" value="P:methylation"/>
    <property type="evidence" value="ECO:0007669"/>
    <property type="project" value="UniProtKB-KW"/>
</dbReference>
<dbReference type="EC" id="2.1.1.37" evidence="8"/>
<dbReference type="Gene3D" id="3.40.50.150">
    <property type="entry name" value="Vaccinia Virus protein VP39"/>
    <property type="match status" value="1"/>
</dbReference>
<accession>A0A221K1R1</accession>
<evidence type="ECO:0000256" key="4">
    <source>
        <dbReference type="ARBA" id="ARBA00022747"/>
    </source>
</evidence>
<dbReference type="NCBIfam" id="TIGR00675">
    <property type="entry name" value="dcm"/>
    <property type="match status" value="1"/>
</dbReference>
<keyword evidence="4" id="KW-0680">Restriction system</keyword>
<keyword evidence="10" id="KW-1185">Reference proteome</keyword>
<gene>
    <name evidence="9" type="primary">banIM</name>
    <name evidence="9" type="ORF">SULPSESMR1_02123</name>
</gene>
<dbReference type="OrthoDB" id="9813719at2"/>
<evidence type="ECO:0000256" key="5">
    <source>
        <dbReference type="ARBA" id="ARBA00047422"/>
    </source>
</evidence>
<sequence length="398" mass="44336">MFDSDHNALQVVSLFSGCGGLDYGFARTGFNIRAAFDNDAHAVSCYNLNHSSIAKQQVIDNAWMLETPADVIVAGPPCQGFSTGGGYKENDPRNSLLLATCELVVESKAKLAVIENVAALTNKRNQDYLQQAIQTLTEGGYSCSVQVYCAADFGVAQRRKRTVIFARFGKAPFRCPTPRRSHAPTVESAFHNMSSSIQAHNPKFPANGSKHEVIAKRIGIGQKLCNVRGGEASVPTWDIPEWFGHASKHEKKILTTIRSLRRRNRKRNFGDADPVSFLEISAEIPEITQNQLALLIDRGYMRKYNSLYDLRDTFNGKYRRLDPDDVSPTVDTRFGDIQLFLHPSENRGLTVREAARLQGFPDDFIFPEREKEAFRLIGNAVPPPMSIQIAKACRELLA</sequence>
<dbReference type="GO" id="GO:0003677">
    <property type="term" value="F:DNA binding"/>
    <property type="evidence" value="ECO:0007669"/>
    <property type="project" value="TreeGrafter"/>
</dbReference>
<dbReference type="PROSITE" id="PS00094">
    <property type="entry name" value="C5_MTASE_1"/>
    <property type="match status" value="1"/>
</dbReference>
<dbReference type="AlphaFoldDB" id="A0A221K1R1"/>
<dbReference type="PRINTS" id="PR00105">
    <property type="entry name" value="C5METTRFRASE"/>
</dbReference>
<dbReference type="GO" id="GO:0003886">
    <property type="term" value="F:DNA (cytosine-5-)-methyltransferase activity"/>
    <property type="evidence" value="ECO:0007669"/>
    <property type="project" value="UniProtKB-EC"/>
</dbReference>
<reference evidence="9 10" key="1">
    <citation type="submission" date="2017-07" db="EMBL/GenBank/DDBJ databases">
        <title>Genome Sequence of Sulfitobacter pseudonitzschiae Strain SMR1 Isolated from a culture of the Diatom Skeletonema marinoi.</title>
        <authorList>
            <person name="Topel M."/>
            <person name="Pinder M.I.M."/>
            <person name="Johansson O.N."/>
            <person name="Kourtchenko O."/>
            <person name="Godhe A."/>
            <person name="Clarke A.K."/>
        </authorList>
    </citation>
    <scope>NUCLEOTIDE SEQUENCE [LARGE SCALE GENOMIC DNA]</scope>
    <source>
        <strain evidence="9 10">SMR1</strain>
    </source>
</reference>
<dbReference type="SUPFAM" id="SSF53335">
    <property type="entry name" value="S-adenosyl-L-methionine-dependent methyltransferases"/>
    <property type="match status" value="1"/>
</dbReference>
<dbReference type="PANTHER" id="PTHR10629:SF52">
    <property type="entry name" value="DNA (CYTOSINE-5)-METHYLTRANSFERASE 1"/>
    <property type="match status" value="1"/>
</dbReference>
<evidence type="ECO:0000256" key="2">
    <source>
        <dbReference type="ARBA" id="ARBA00022679"/>
    </source>
</evidence>
<dbReference type="GO" id="GO:0009307">
    <property type="term" value="P:DNA restriction-modification system"/>
    <property type="evidence" value="ECO:0007669"/>
    <property type="project" value="UniProtKB-KW"/>
</dbReference>
<dbReference type="REBASE" id="196832">
    <property type="entry name" value="M.SpsSMR1ORF2123P"/>
</dbReference>
<dbReference type="Pfam" id="PF00145">
    <property type="entry name" value="DNA_methylase"/>
    <property type="match status" value="1"/>
</dbReference>
<dbReference type="PANTHER" id="PTHR10629">
    <property type="entry name" value="CYTOSINE-SPECIFIC METHYLTRANSFERASE"/>
    <property type="match status" value="1"/>
</dbReference>
<comment type="similarity">
    <text evidence="6 7">Belongs to the class I-like SAM-binding methyltransferase superfamily. C5-methyltransferase family.</text>
</comment>
<dbReference type="InterPro" id="IPR018117">
    <property type="entry name" value="C5_DNA_meth_AS"/>
</dbReference>
<dbReference type="RefSeq" id="WP_089420768.1">
    <property type="nucleotide sequence ID" value="NZ_CP022415.1"/>
</dbReference>
<dbReference type="InterPro" id="IPR050390">
    <property type="entry name" value="C5-Methyltransferase"/>
</dbReference>
<feature type="active site" evidence="6">
    <location>
        <position position="78"/>
    </location>
</feature>
<evidence type="ECO:0000313" key="9">
    <source>
        <dbReference type="EMBL" id="ASM72924.1"/>
    </source>
</evidence>
<proteinExistence type="inferred from homology"/>
<keyword evidence="2 6" id="KW-0808">Transferase</keyword>
<evidence type="ECO:0000256" key="8">
    <source>
        <dbReference type="RuleBase" id="RU000417"/>
    </source>
</evidence>
<organism evidence="9 10">
    <name type="scientific">Pseudosulfitobacter pseudonitzschiae</name>
    <dbReference type="NCBI Taxonomy" id="1402135"/>
    <lineage>
        <taxon>Bacteria</taxon>
        <taxon>Pseudomonadati</taxon>
        <taxon>Pseudomonadota</taxon>
        <taxon>Alphaproteobacteria</taxon>
        <taxon>Rhodobacterales</taxon>
        <taxon>Roseobacteraceae</taxon>
        <taxon>Pseudosulfitobacter</taxon>
    </lineage>
</organism>
<dbReference type="KEGG" id="spse:SULPSESMR1_02123"/>
<keyword evidence="1 6" id="KW-0489">Methyltransferase</keyword>
<dbReference type="Gene3D" id="3.90.120.10">
    <property type="entry name" value="DNA Methylase, subunit A, domain 2"/>
    <property type="match status" value="2"/>
</dbReference>
<protein>
    <recommendedName>
        <fullName evidence="8">Cytosine-specific methyltransferase</fullName>
        <ecNumber evidence="8">2.1.1.37</ecNumber>
    </recommendedName>
</protein>
<dbReference type="InterPro" id="IPR001525">
    <property type="entry name" value="C5_MeTfrase"/>
</dbReference>
<evidence type="ECO:0000256" key="1">
    <source>
        <dbReference type="ARBA" id="ARBA00022603"/>
    </source>
</evidence>